<organism evidence="3 4">
    <name type="scientific">Vibrio inusitatus NBRC 102082</name>
    <dbReference type="NCBI Taxonomy" id="1219070"/>
    <lineage>
        <taxon>Bacteria</taxon>
        <taxon>Pseudomonadati</taxon>
        <taxon>Pseudomonadota</taxon>
        <taxon>Gammaproteobacteria</taxon>
        <taxon>Vibrionales</taxon>
        <taxon>Vibrionaceae</taxon>
        <taxon>Vibrio</taxon>
    </lineage>
</organism>
<dbReference type="InterPro" id="IPR005220">
    <property type="entry name" value="CarO-like"/>
</dbReference>
<dbReference type="RefSeq" id="WP_141344219.1">
    <property type="nucleotide sequence ID" value="NZ_BJLF01000002.1"/>
</dbReference>
<dbReference type="Pfam" id="PF04076">
    <property type="entry name" value="BOF"/>
    <property type="match status" value="1"/>
</dbReference>
<dbReference type="OrthoDB" id="598245at2"/>
<evidence type="ECO:0000256" key="1">
    <source>
        <dbReference type="ARBA" id="ARBA00022729"/>
    </source>
</evidence>
<feature type="chain" id="PRO_5021435284" evidence="2">
    <location>
        <begin position="24"/>
        <end position="134"/>
    </location>
</feature>
<evidence type="ECO:0000313" key="4">
    <source>
        <dbReference type="Proteomes" id="UP000318717"/>
    </source>
</evidence>
<dbReference type="InterPro" id="IPR036700">
    <property type="entry name" value="BOBF_sf"/>
</dbReference>
<proteinExistence type="predicted"/>
<dbReference type="NCBIfam" id="NF033674">
    <property type="entry name" value="stress_OB_fold"/>
    <property type="match status" value="1"/>
</dbReference>
<name>A0A4Y3HS99_9VIBR</name>
<keyword evidence="4" id="KW-1185">Reference proteome</keyword>
<sequence>MKNKLLLSSVLTLVTLTSAGSFAQGGFSSGQANVSNQPSSVGFNGNIANPDTVNAASEARDDTYVTLTGNITEQIGHELYTFSDETGQIVVEIENEDWHGINVTADTKLIVQGEVDQDWTTVKVDVDRIRVVTQ</sequence>
<dbReference type="PANTHER" id="PTHR36571">
    <property type="entry name" value="PROTEIN YGIW"/>
    <property type="match status" value="1"/>
</dbReference>
<dbReference type="Proteomes" id="UP000318717">
    <property type="component" value="Unassembled WGS sequence"/>
</dbReference>
<protein>
    <submittedName>
        <fullName evidence="3">Uncharacterized protein</fullName>
    </submittedName>
</protein>
<dbReference type="EMBL" id="BJLF01000002">
    <property type="protein sequence ID" value="GEA49885.1"/>
    <property type="molecule type" value="Genomic_DNA"/>
</dbReference>
<dbReference type="PANTHER" id="PTHR36571:SF1">
    <property type="entry name" value="PROTEIN YGIW"/>
    <property type="match status" value="1"/>
</dbReference>
<feature type="signal peptide" evidence="2">
    <location>
        <begin position="1"/>
        <end position="23"/>
    </location>
</feature>
<keyword evidence="1 2" id="KW-0732">Signal</keyword>
<evidence type="ECO:0000256" key="2">
    <source>
        <dbReference type="SAM" id="SignalP"/>
    </source>
</evidence>
<reference evidence="3 4" key="1">
    <citation type="submission" date="2019-06" db="EMBL/GenBank/DDBJ databases">
        <title>Whole genome shotgun sequence of Vibrio inusitatus NBRC 102082.</title>
        <authorList>
            <person name="Hosoyama A."/>
            <person name="Uohara A."/>
            <person name="Ohji S."/>
            <person name="Ichikawa N."/>
        </authorList>
    </citation>
    <scope>NUCLEOTIDE SEQUENCE [LARGE SCALE GENOMIC DNA]</scope>
    <source>
        <strain evidence="3 4">NBRC 102082</strain>
    </source>
</reference>
<evidence type="ECO:0000313" key="3">
    <source>
        <dbReference type="EMBL" id="GEA49885.1"/>
    </source>
</evidence>
<dbReference type="Gene3D" id="2.40.50.200">
    <property type="entry name" value="Bacterial OB-fold"/>
    <property type="match status" value="1"/>
</dbReference>
<accession>A0A4Y3HS99</accession>
<dbReference type="AlphaFoldDB" id="A0A4Y3HS99"/>
<comment type="caution">
    <text evidence="3">The sequence shown here is derived from an EMBL/GenBank/DDBJ whole genome shotgun (WGS) entry which is preliminary data.</text>
</comment>
<dbReference type="SUPFAM" id="SSF101756">
    <property type="entry name" value="Hypothetical protein YgiW"/>
    <property type="match status" value="1"/>
</dbReference>
<gene>
    <name evidence="3" type="ORF">VIN01S_06890</name>
</gene>